<evidence type="ECO:0008006" key="5">
    <source>
        <dbReference type="Google" id="ProtNLM"/>
    </source>
</evidence>
<evidence type="ECO:0000313" key="4">
    <source>
        <dbReference type="Proteomes" id="UP000193380"/>
    </source>
</evidence>
<keyword evidence="2" id="KW-0677">Repeat</keyword>
<reference evidence="3" key="1">
    <citation type="journal article" date="2014" name="Nat. Commun.">
        <title>The rainbow trout genome provides novel insights into evolution after whole-genome duplication in vertebrates.</title>
        <authorList>
            <person name="Berthelot C."/>
            <person name="Brunet F."/>
            <person name="Chalopin D."/>
            <person name="Juanchich A."/>
            <person name="Bernard M."/>
            <person name="Noel B."/>
            <person name="Bento P."/>
            <person name="Da Silva C."/>
            <person name="Labadie K."/>
            <person name="Alberti A."/>
            <person name="Aury J.M."/>
            <person name="Louis A."/>
            <person name="Dehais P."/>
            <person name="Bardou P."/>
            <person name="Montfort J."/>
            <person name="Klopp C."/>
            <person name="Cabau C."/>
            <person name="Gaspin C."/>
            <person name="Thorgaard G.H."/>
            <person name="Boussaha M."/>
            <person name="Quillet E."/>
            <person name="Guyomard R."/>
            <person name="Galiana D."/>
            <person name="Bobe J."/>
            <person name="Volff J.N."/>
            <person name="Genet C."/>
            <person name="Wincker P."/>
            <person name="Jaillon O."/>
            <person name="Roest Crollius H."/>
            <person name="Guiguen Y."/>
        </authorList>
    </citation>
    <scope>NUCLEOTIDE SEQUENCE [LARGE SCALE GENOMIC DNA]</scope>
</reference>
<evidence type="ECO:0000313" key="3">
    <source>
        <dbReference type="EMBL" id="CDR00178.1"/>
    </source>
</evidence>
<dbReference type="PANTHER" id="PTHR46093:SF17">
    <property type="entry name" value="ZMP:0000001301"/>
    <property type="match status" value="1"/>
</dbReference>
<proteinExistence type="predicted"/>
<dbReference type="Proteomes" id="UP000193380">
    <property type="component" value="Unassembled WGS sequence"/>
</dbReference>
<name>A0A060Z7X6_ONCMY</name>
<evidence type="ECO:0000256" key="2">
    <source>
        <dbReference type="ARBA" id="ARBA00022737"/>
    </source>
</evidence>
<dbReference type="AlphaFoldDB" id="A0A060Z7X6"/>
<organism evidence="3 4">
    <name type="scientific">Oncorhynchus mykiss</name>
    <name type="common">Rainbow trout</name>
    <name type="synonym">Salmo gairdneri</name>
    <dbReference type="NCBI Taxonomy" id="8022"/>
    <lineage>
        <taxon>Eukaryota</taxon>
        <taxon>Metazoa</taxon>
        <taxon>Chordata</taxon>
        <taxon>Craniata</taxon>
        <taxon>Vertebrata</taxon>
        <taxon>Euteleostomi</taxon>
        <taxon>Actinopterygii</taxon>
        <taxon>Neopterygii</taxon>
        <taxon>Teleostei</taxon>
        <taxon>Protacanthopterygii</taxon>
        <taxon>Salmoniformes</taxon>
        <taxon>Salmonidae</taxon>
        <taxon>Salmoninae</taxon>
        <taxon>Oncorhynchus</taxon>
    </lineage>
</organism>
<dbReference type="SUPFAM" id="SSF117281">
    <property type="entry name" value="Kelch motif"/>
    <property type="match status" value="1"/>
</dbReference>
<evidence type="ECO:0000256" key="1">
    <source>
        <dbReference type="ARBA" id="ARBA00022441"/>
    </source>
</evidence>
<dbReference type="Gene3D" id="2.120.10.80">
    <property type="entry name" value="Kelch-type beta propeller"/>
    <property type="match status" value="1"/>
</dbReference>
<gene>
    <name evidence="3" type="ORF">GSONMT00045475001</name>
</gene>
<sequence length="141" mass="15389">MITQFQPYVSSFSHSHHMGGDATEWGCTLSKRRTHTLIYSPCLRSVVKGKLYLFGGVDSPQAGECLPGVYCFDIVSLTWERLATGGVSLRTIRHSSVSVGDNIYVYGGLLDGVPTDDLMVFNTVSLNWTPVKTTGTLPSAR</sequence>
<dbReference type="STRING" id="8022.A0A060Z7X6"/>
<accession>A0A060Z7X6</accession>
<reference evidence="3" key="2">
    <citation type="submission" date="2014-03" db="EMBL/GenBank/DDBJ databases">
        <authorList>
            <person name="Genoscope - CEA"/>
        </authorList>
    </citation>
    <scope>NUCLEOTIDE SEQUENCE</scope>
</reference>
<protein>
    <recommendedName>
        <fullName evidence="5">Rab9 effector protein with kelch motifs</fullName>
    </recommendedName>
</protein>
<dbReference type="PaxDb" id="8022-A0A060Z7X6"/>
<dbReference type="Pfam" id="PF24681">
    <property type="entry name" value="Kelch_KLHDC2_KLHL20_DRC7"/>
    <property type="match status" value="1"/>
</dbReference>
<dbReference type="PANTHER" id="PTHR46093">
    <property type="entry name" value="ACYL-COA-BINDING DOMAIN-CONTAINING PROTEIN 5"/>
    <property type="match status" value="1"/>
</dbReference>
<dbReference type="EMBL" id="FR954274">
    <property type="protein sequence ID" value="CDR00178.1"/>
    <property type="molecule type" value="Genomic_DNA"/>
</dbReference>
<dbReference type="InterPro" id="IPR015915">
    <property type="entry name" value="Kelch-typ_b-propeller"/>
</dbReference>
<keyword evidence="1" id="KW-0880">Kelch repeat</keyword>